<gene>
    <name evidence="2" type="ORF">JYU34_005620</name>
</gene>
<sequence length="108" mass="12002">MRSSIVAMVTLCVVLGAHCAPISDSESDKQFTLGENKSVEILTLGGNSGVHVETRTTVENLVIRIRRHILDVPKCASEKEINAITKKCQDIDYDKHYEELEGEDDETI</sequence>
<dbReference type="Proteomes" id="UP000823941">
    <property type="component" value="Chromosome 8"/>
</dbReference>
<keyword evidence="3" id="KW-1185">Reference proteome</keyword>
<comment type="caution">
    <text evidence="2">The sequence shown here is derived from an EMBL/GenBank/DDBJ whole genome shotgun (WGS) entry which is preliminary data.</text>
</comment>
<feature type="chain" id="PRO_5047480607" evidence="1">
    <location>
        <begin position="20"/>
        <end position="108"/>
    </location>
</feature>
<feature type="signal peptide" evidence="1">
    <location>
        <begin position="1"/>
        <end position="19"/>
    </location>
</feature>
<reference evidence="2 3" key="1">
    <citation type="submission" date="2021-06" db="EMBL/GenBank/DDBJ databases">
        <title>A haploid diamondback moth (Plutella xylostella L.) genome assembly resolves 31 chromosomes and identifies a diamide resistance mutation.</title>
        <authorList>
            <person name="Ward C.M."/>
            <person name="Perry K.D."/>
            <person name="Baker G."/>
            <person name="Powis K."/>
            <person name="Heckel D.G."/>
            <person name="Baxter S.W."/>
        </authorList>
    </citation>
    <scope>NUCLEOTIDE SEQUENCE [LARGE SCALE GENOMIC DNA]</scope>
    <source>
        <strain evidence="2 3">LV</strain>
        <tissue evidence="2">Single pupa</tissue>
    </source>
</reference>
<organism evidence="2 3">
    <name type="scientific">Plutella xylostella</name>
    <name type="common">Diamondback moth</name>
    <name type="synonym">Plutella maculipennis</name>
    <dbReference type="NCBI Taxonomy" id="51655"/>
    <lineage>
        <taxon>Eukaryota</taxon>
        <taxon>Metazoa</taxon>
        <taxon>Ecdysozoa</taxon>
        <taxon>Arthropoda</taxon>
        <taxon>Hexapoda</taxon>
        <taxon>Insecta</taxon>
        <taxon>Pterygota</taxon>
        <taxon>Neoptera</taxon>
        <taxon>Endopterygota</taxon>
        <taxon>Lepidoptera</taxon>
        <taxon>Glossata</taxon>
        <taxon>Ditrysia</taxon>
        <taxon>Yponomeutoidea</taxon>
        <taxon>Plutellidae</taxon>
        <taxon>Plutella</taxon>
    </lineage>
</organism>
<accession>A0ABQ7QTP8</accession>
<protein>
    <submittedName>
        <fullName evidence="2">Uncharacterized protein</fullName>
    </submittedName>
</protein>
<proteinExistence type="predicted"/>
<evidence type="ECO:0000313" key="3">
    <source>
        <dbReference type="Proteomes" id="UP000823941"/>
    </source>
</evidence>
<name>A0ABQ7QTP8_PLUXY</name>
<evidence type="ECO:0000313" key="2">
    <source>
        <dbReference type="EMBL" id="KAG7308420.1"/>
    </source>
</evidence>
<keyword evidence="1" id="KW-0732">Signal</keyword>
<dbReference type="EMBL" id="JAHIBW010000008">
    <property type="protein sequence ID" value="KAG7308420.1"/>
    <property type="molecule type" value="Genomic_DNA"/>
</dbReference>
<evidence type="ECO:0000256" key="1">
    <source>
        <dbReference type="SAM" id="SignalP"/>
    </source>
</evidence>